<accession>A0A2J7ZU09</accession>
<dbReference type="EMBL" id="PGGS01000467">
    <property type="protein sequence ID" value="PNH03754.1"/>
    <property type="molecule type" value="Genomic_DNA"/>
</dbReference>
<evidence type="ECO:0000256" key="3">
    <source>
        <dbReference type="PROSITE-ProRule" id="PRU00023"/>
    </source>
</evidence>
<sequence>MLAVHVDGRSALYLASEGGREEAVELLLEAGAEVNTKTKKRDTALKAACLNGHIGVVKLLLNAKADVNTKNESGSSALYVASEKGHTEVVELLTEAGANINTRMKLPSVSPIIRSSALYIASKNGHTGVVKLLFKAAAGAGINIEDDEGSFSAICGASENGHTGVVELLIKEGADFNMKSTGAMTIANCLHGDQHGGCFTYIDVGATGKTPDYVVSGCLLPRRG</sequence>
<dbReference type="InterPro" id="IPR002110">
    <property type="entry name" value="Ankyrin_rpt"/>
</dbReference>
<dbReference type="SMART" id="SM00248">
    <property type="entry name" value="ANK"/>
    <property type="match status" value="5"/>
</dbReference>
<evidence type="ECO:0000256" key="1">
    <source>
        <dbReference type="ARBA" id="ARBA00022737"/>
    </source>
</evidence>
<evidence type="ECO:0000313" key="5">
    <source>
        <dbReference type="Proteomes" id="UP000236333"/>
    </source>
</evidence>
<comment type="caution">
    <text evidence="4">The sequence shown here is derived from an EMBL/GenBank/DDBJ whole genome shotgun (WGS) entry which is preliminary data.</text>
</comment>
<feature type="repeat" description="ANK" evidence="3">
    <location>
        <begin position="40"/>
        <end position="72"/>
    </location>
</feature>
<dbReference type="PANTHER" id="PTHR24171">
    <property type="entry name" value="ANKYRIN REPEAT DOMAIN-CONTAINING PROTEIN 39-RELATED"/>
    <property type="match status" value="1"/>
</dbReference>
<dbReference type="Pfam" id="PF12796">
    <property type="entry name" value="Ank_2"/>
    <property type="match status" value="2"/>
</dbReference>
<dbReference type="PRINTS" id="PR01415">
    <property type="entry name" value="ANKYRIN"/>
</dbReference>
<reference evidence="4 5" key="1">
    <citation type="journal article" date="2017" name="Mol. Biol. Evol.">
        <title>The 4-celled Tetrabaena socialis nuclear genome reveals the essential components for genetic control of cell number at the origin of multicellularity in the volvocine lineage.</title>
        <authorList>
            <person name="Featherston J."/>
            <person name="Arakaki Y."/>
            <person name="Hanschen E.R."/>
            <person name="Ferris P.J."/>
            <person name="Michod R.E."/>
            <person name="Olson B.J.S.C."/>
            <person name="Nozaki H."/>
            <person name="Durand P.M."/>
        </authorList>
    </citation>
    <scope>NUCLEOTIDE SEQUENCE [LARGE SCALE GENOMIC DNA]</scope>
    <source>
        <strain evidence="4 5">NIES-571</strain>
    </source>
</reference>
<dbReference type="SUPFAM" id="SSF48403">
    <property type="entry name" value="Ankyrin repeat"/>
    <property type="match status" value="1"/>
</dbReference>
<dbReference type="Proteomes" id="UP000236333">
    <property type="component" value="Unassembled WGS sequence"/>
</dbReference>
<dbReference type="InterPro" id="IPR036770">
    <property type="entry name" value="Ankyrin_rpt-contain_sf"/>
</dbReference>
<evidence type="ECO:0000313" key="4">
    <source>
        <dbReference type="EMBL" id="PNH03754.1"/>
    </source>
</evidence>
<dbReference type="AlphaFoldDB" id="A0A2J7ZU09"/>
<feature type="repeat" description="ANK" evidence="3">
    <location>
        <begin position="149"/>
        <end position="181"/>
    </location>
</feature>
<protein>
    <submittedName>
        <fullName evidence="4">Ankyrin repeat domain-containing protein</fullName>
    </submittedName>
</protein>
<name>A0A2J7ZU09_9CHLO</name>
<proteinExistence type="predicted"/>
<dbReference type="Gene3D" id="1.25.40.20">
    <property type="entry name" value="Ankyrin repeat-containing domain"/>
    <property type="match status" value="2"/>
</dbReference>
<keyword evidence="5" id="KW-1185">Reference proteome</keyword>
<keyword evidence="1" id="KW-0677">Repeat</keyword>
<dbReference type="OrthoDB" id="3065869at2759"/>
<feature type="repeat" description="ANK" evidence="3">
    <location>
        <begin position="73"/>
        <end position="105"/>
    </location>
</feature>
<dbReference type="PANTHER" id="PTHR24171:SF10">
    <property type="entry name" value="ANKYRIN REPEAT DOMAIN-CONTAINING PROTEIN 29-LIKE"/>
    <property type="match status" value="1"/>
</dbReference>
<dbReference type="PROSITE" id="PS50297">
    <property type="entry name" value="ANK_REP_REGION"/>
    <property type="match status" value="3"/>
</dbReference>
<keyword evidence="2 3" id="KW-0040">ANK repeat</keyword>
<organism evidence="4 5">
    <name type="scientific">Tetrabaena socialis</name>
    <dbReference type="NCBI Taxonomy" id="47790"/>
    <lineage>
        <taxon>Eukaryota</taxon>
        <taxon>Viridiplantae</taxon>
        <taxon>Chlorophyta</taxon>
        <taxon>core chlorophytes</taxon>
        <taxon>Chlorophyceae</taxon>
        <taxon>CS clade</taxon>
        <taxon>Chlamydomonadales</taxon>
        <taxon>Tetrabaenaceae</taxon>
        <taxon>Tetrabaena</taxon>
    </lineage>
</organism>
<gene>
    <name evidence="4" type="ORF">TSOC_010164</name>
</gene>
<evidence type="ECO:0000256" key="2">
    <source>
        <dbReference type="ARBA" id="ARBA00023043"/>
    </source>
</evidence>
<dbReference type="PROSITE" id="PS50088">
    <property type="entry name" value="ANK_REPEAT"/>
    <property type="match status" value="4"/>
</dbReference>
<feature type="repeat" description="ANK" evidence="3">
    <location>
        <begin position="7"/>
        <end position="39"/>
    </location>
</feature>